<dbReference type="SUPFAM" id="SSF46942">
    <property type="entry name" value="Elongation factor TFIIS domain 2"/>
    <property type="match status" value="1"/>
</dbReference>
<dbReference type="EMBL" id="CAUYUJ010020337">
    <property type="protein sequence ID" value="CAK0897476.1"/>
    <property type="molecule type" value="Genomic_DNA"/>
</dbReference>
<feature type="region of interest" description="Disordered" evidence="5">
    <location>
        <begin position="1"/>
        <end position="28"/>
    </location>
</feature>
<feature type="region of interest" description="Disordered" evidence="5">
    <location>
        <begin position="453"/>
        <end position="509"/>
    </location>
</feature>
<organism evidence="7 8">
    <name type="scientific">Prorocentrum cordatum</name>
    <dbReference type="NCBI Taxonomy" id="2364126"/>
    <lineage>
        <taxon>Eukaryota</taxon>
        <taxon>Sar</taxon>
        <taxon>Alveolata</taxon>
        <taxon>Dinophyceae</taxon>
        <taxon>Prorocentrales</taxon>
        <taxon>Prorocentraceae</taxon>
        <taxon>Prorocentrum</taxon>
    </lineage>
</organism>
<dbReference type="CDD" id="cd00084">
    <property type="entry name" value="HMG-box_SF"/>
    <property type="match status" value="1"/>
</dbReference>
<dbReference type="InterPro" id="IPR009071">
    <property type="entry name" value="HMG_box_dom"/>
</dbReference>
<name>A0ABN9XD08_9DINO</name>
<evidence type="ECO:0000256" key="2">
    <source>
        <dbReference type="ARBA" id="ARBA00022771"/>
    </source>
</evidence>
<dbReference type="PANTHER" id="PTHR11477">
    <property type="entry name" value="TRANSCRIPTION FACTOR S-II ZINC FINGER DOMAIN-CONTAINING PROTEIN"/>
    <property type="match status" value="1"/>
</dbReference>
<comment type="caution">
    <text evidence="7">The sequence shown here is derived from an EMBL/GenBank/DDBJ whole genome shotgun (WGS) entry which is preliminary data.</text>
</comment>
<keyword evidence="3" id="KW-0862">Zinc</keyword>
<keyword evidence="1" id="KW-0479">Metal-binding</keyword>
<feature type="compositionally biased region" description="Basic residues" evidence="5">
    <location>
        <begin position="1"/>
        <end position="10"/>
    </location>
</feature>
<dbReference type="PROSITE" id="PS51321">
    <property type="entry name" value="TFIIS_CENTRAL"/>
    <property type="match status" value="1"/>
</dbReference>
<evidence type="ECO:0000259" key="6">
    <source>
        <dbReference type="PROSITE" id="PS51321"/>
    </source>
</evidence>
<dbReference type="SUPFAM" id="SSF47095">
    <property type="entry name" value="HMG-box"/>
    <property type="match status" value="1"/>
</dbReference>
<dbReference type="PANTHER" id="PTHR11477:SF0">
    <property type="entry name" value="IP08861P-RELATED"/>
    <property type="match status" value="1"/>
</dbReference>
<sequence>MARTLRARGWKRSDAAAPRKSKTSGGKAIKGKGVKYERCQSAYVFFCKYGCAAVLRNCSGTKLGEASRMMSEAWRKLQAADRATYEVGAKLNRSRRDIERLQARTTHDAQNVSAKVKETVSALMSLHYTTPTWVGCLAEEAITAMEALDRRMYPEVRALIGASFSTAISAPAAAAAMRRALGGHQGERLWALLRRWTSTRAAPAVAAEGAEAHGPGKRAPIKAAATSAVVVEMLTEDVRQRVVGALVRTCASGTGRASIDTCRGIERELFTRFGSAPKEYRLRARSLLFNLRAADGVLLGRVLAQTLPPSELVGLGTEEFANDALKAQRKVERERYFRSEVHLAHGLQHRKRRCSSLELRTGDAAEQAADEPIADTSGPGGPHRLLKRRWSAEQRADGATAEHGAGSGGACSGGAGPSSVAGGGTRSLQRRRSSAEPRAAIAAARRAVEVPDAFPAGGAGRKADASSPSSGLSCGSSDSDSESDSMNGSLNGSSISGSSCSGSDHASSVAEKLSAAIQQVPSSGHKRILTGI</sequence>
<feature type="region of interest" description="Disordered" evidence="5">
    <location>
        <begin position="359"/>
        <end position="440"/>
    </location>
</feature>
<evidence type="ECO:0000256" key="5">
    <source>
        <dbReference type="SAM" id="MobiDB-lite"/>
    </source>
</evidence>
<dbReference type="Pfam" id="PF07500">
    <property type="entry name" value="TFIIS_M"/>
    <property type="match status" value="1"/>
</dbReference>
<proteinExistence type="predicted"/>
<protein>
    <recommendedName>
        <fullName evidence="6">TFIIS central domain-containing protein</fullName>
    </recommendedName>
</protein>
<dbReference type="Gene3D" id="1.10.30.10">
    <property type="entry name" value="High mobility group box domain"/>
    <property type="match status" value="1"/>
</dbReference>
<feature type="domain" description="TFIIS central" evidence="6">
    <location>
        <begin position="238"/>
        <end position="348"/>
    </location>
</feature>
<dbReference type="Pfam" id="PF09011">
    <property type="entry name" value="HMG_box_2"/>
    <property type="match status" value="1"/>
</dbReference>
<evidence type="ECO:0000256" key="1">
    <source>
        <dbReference type="ARBA" id="ARBA00022723"/>
    </source>
</evidence>
<gene>
    <name evidence="7" type="ORF">PCOR1329_LOCUS75639</name>
</gene>
<dbReference type="SMART" id="SM00510">
    <property type="entry name" value="TFS2M"/>
    <property type="match status" value="1"/>
</dbReference>
<dbReference type="Gene3D" id="1.10.472.30">
    <property type="entry name" value="Transcription elongation factor S-II, central domain"/>
    <property type="match status" value="1"/>
</dbReference>
<keyword evidence="4" id="KW-0539">Nucleus</keyword>
<reference evidence="7" key="1">
    <citation type="submission" date="2023-10" db="EMBL/GenBank/DDBJ databases">
        <authorList>
            <person name="Chen Y."/>
            <person name="Shah S."/>
            <person name="Dougan E. K."/>
            <person name="Thang M."/>
            <person name="Chan C."/>
        </authorList>
    </citation>
    <scope>NUCLEOTIDE SEQUENCE [LARGE SCALE GENOMIC DNA]</scope>
</reference>
<evidence type="ECO:0000313" key="7">
    <source>
        <dbReference type="EMBL" id="CAK0897476.1"/>
    </source>
</evidence>
<keyword evidence="8" id="KW-1185">Reference proteome</keyword>
<dbReference type="InterPro" id="IPR036910">
    <property type="entry name" value="HMG_box_dom_sf"/>
</dbReference>
<accession>A0ABN9XD08</accession>
<dbReference type="InterPro" id="IPR003618">
    <property type="entry name" value="TFIIS_cen_dom"/>
</dbReference>
<evidence type="ECO:0000256" key="3">
    <source>
        <dbReference type="ARBA" id="ARBA00022833"/>
    </source>
</evidence>
<dbReference type="InterPro" id="IPR036575">
    <property type="entry name" value="TFIIS_cen_dom_sf"/>
</dbReference>
<feature type="compositionally biased region" description="Low complexity" evidence="5">
    <location>
        <begin position="466"/>
        <end position="508"/>
    </location>
</feature>
<feature type="compositionally biased region" description="Gly residues" evidence="5">
    <location>
        <begin position="405"/>
        <end position="425"/>
    </location>
</feature>
<keyword evidence="2" id="KW-0863">Zinc-finger</keyword>
<evidence type="ECO:0000256" key="4">
    <source>
        <dbReference type="ARBA" id="ARBA00023242"/>
    </source>
</evidence>
<evidence type="ECO:0000313" key="8">
    <source>
        <dbReference type="Proteomes" id="UP001189429"/>
    </source>
</evidence>
<dbReference type="Proteomes" id="UP001189429">
    <property type="component" value="Unassembled WGS sequence"/>
</dbReference>